<sequence length="136" mass="14170">MHDLDFLRTLAVQAAHQAYAPYSKLRVGAALRSAAGHAYTGCNVENASYPVGGCAERAAIAAAVQAEGPGFRLQAIAVAAFGSDGAALPVSPCGACRQSLIEFGADAAVTFRQSDDGWMEVKAGELLPFRFILPSR</sequence>
<dbReference type="Proteomes" id="UP000515977">
    <property type="component" value="Chromosome"/>
</dbReference>
<organism evidence="17 18">
    <name type="scientific">Thermomonas brevis</name>
    <dbReference type="NCBI Taxonomy" id="215691"/>
    <lineage>
        <taxon>Bacteria</taxon>
        <taxon>Pseudomonadati</taxon>
        <taxon>Pseudomonadota</taxon>
        <taxon>Gammaproteobacteria</taxon>
        <taxon>Lysobacterales</taxon>
        <taxon>Lysobacteraceae</taxon>
        <taxon>Thermomonas</taxon>
    </lineage>
</organism>
<feature type="binding site" evidence="14">
    <location>
        <position position="54"/>
    </location>
    <ligand>
        <name>Zn(2+)</name>
        <dbReference type="ChEBI" id="CHEBI:29105"/>
        <note>catalytic</note>
    </ligand>
</feature>
<dbReference type="AlphaFoldDB" id="A0A7G9QQH8"/>
<evidence type="ECO:0000256" key="15">
    <source>
        <dbReference type="RuleBase" id="RU364006"/>
    </source>
</evidence>
<proteinExistence type="inferred from homology"/>
<evidence type="ECO:0000256" key="3">
    <source>
        <dbReference type="ARBA" id="ARBA00006576"/>
    </source>
</evidence>
<evidence type="ECO:0000313" key="18">
    <source>
        <dbReference type="Proteomes" id="UP000515977"/>
    </source>
</evidence>
<evidence type="ECO:0000313" key="17">
    <source>
        <dbReference type="EMBL" id="QNN45603.1"/>
    </source>
</evidence>
<dbReference type="GO" id="GO:0004126">
    <property type="term" value="F:cytidine deaminase activity"/>
    <property type="evidence" value="ECO:0007669"/>
    <property type="project" value="UniProtKB-UniRule"/>
</dbReference>
<evidence type="ECO:0000256" key="7">
    <source>
        <dbReference type="ARBA" id="ARBA00022801"/>
    </source>
</evidence>
<evidence type="ECO:0000259" key="16">
    <source>
        <dbReference type="PROSITE" id="PS51747"/>
    </source>
</evidence>
<gene>
    <name evidence="17" type="ORF">H9L17_10315</name>
</gene>
<dbReference type="GO" id="GO:0072527">
    <property type="term" value="P:pyrimidine-containing compound metabolic process"/>
    <property type="evidence" value="ECO:0007669"/>
    <property type="project" value="UniProtKB-ARBA"/>
</dbReference>
<dbReference type="Gene3D" id="3.40.140.10">
    <property type="entry name" value="Cytidine Deaminase, domain 2"/>
    <property type="match status" value="1"/>
</dbReference>
<dbReference type="InterPro" id="IPR002125">
    <property type="entry name" value="CMP_dCMP_dom"/>
</dbReference>
<evidence type="ECO:0000256" key="13">
    <source>
        <dbReference type="PIRSR" id="PIRSR606262-2"/>
    </source>
</evidence>
<accession>A0A7G9QQH8</accession>
<evidence type="ECO:0000256" key="11">
    <source>
        <dbReference type="ARBA" id="ARBA00049558"/>
    </source>
</evidence>
<keyword evidence="18" id="KW-1185">Reference proteome</keyword>
<evidence type="ECO:0000256" key="9">
    <source>
        <dbReference type="ARBA" id="ARBA00032005"/>
    </source>
</evidence>
<dbReference type="InterPro" id="IPR050202">
    <property type="entry name" value="Cyt/Deoxycyt_deaminase"/>
</dbReference>
<comment type="function">
    <text evidence="2 15">This enzyme scavenges exogenous and endogenous cytidine and 2'-deoxycytidine for UMP synthesis.</text>
</comment>
<comment type="catalytic activity">
    <reaction evidence="11 15">
        <text>cytidine + H2O + H(+) = uridine + NH4(+)</text>
        <dbReference type="Rhea" id="RHEA:16069"/>
        <dbReference type="ChEBI" id="CHEBI:15377"/>
        <dbReference type="ChEBI" id="CHEBI:15378"/>
        <dbReference type="ChEBI" id="CHEBI:16704"/>
        <dbReference type="ChEBI" id="CHEBI:17562"/>
        <dbReference type="ChEBI" id="CHEBI:28938"/>
        <dbReference type="EC" id="3.5.4.5"/>
    </reaction>
</comment>
<dbReference type="RefSeq" id="WP_187569371.1">
    <property type="nucleotide sequence ID" value="NZ_CP060711.1"/>
</dbReference>
<feature type="binding site" evidence="14">
    <location>
        <position position="96"/>
    </location>
    <ligand>
        <name>Zn(2+)</name>
        <dbReference type="ChEBI" id="CHEBI:29105"/>
        <note>catalytic</note>
    </ligand>
</feature>
<dbReference type="InterPro" id="IPR016193">
    <property type="entry name" value="Cytidine_deaminase-like"/>
</dbReference>
<evidence type="ECO:0000256" key="8">
    <source>
        <dbReference type="ARBA" id="ARBA00022833"/>
    </source>
</evidence>
<dbReference type="GO" id="GO:0005829">
    <property type="term" value="C:cytosol"/>
    <property type="evidence" value="ECO:0007669"/>
    <property type="project" value="TreeGrafter"/>
</dbReference>
<dbReference type="CDD" id="cd01283">
    <property type="entry name" value="cytidine_deaminase"/>
    <property type="match status" value="1"/>
</dbReference>
<dbReference type="KEGG" id="tbv:H9L17_10315"/>
<dbReference type="NCBIfam" id="TIGR01354">
    <property type="entry name" value="cyt_deam_tetra"/>
    <property type="match status" value="1"/>
</dbReference>
<dbReference type="PROSITE" id="PS00903">
    <property type="entry name" value="CYT_DCMP_DEAMINASES_1"/>
    <property type="match status" value="1"/>
</dbReference>
<keyword evidence="6 14" id="KW-0479">Metal-binding</keyword>
<protein>
    <recommendedName>
        <fullName evidence="5 15">Cytidine deaminase</fullName>
        <ecNumber evidence="4 15">3.5.4.5</ecNumber>
    </recommendedName>
    <alternativeName>
        <fullName evidence="9 15">Cytidine aminohydrolase</fullName>
    </alternativeName>
</protein>
<feature type="active site" description="Proton donor" evidence="12">
    <location>
        <position position="56"/>
    </location>
</feature>
<evidence type="ECO:0000256" key="1">
    <source>
        <dbReference type="ARBA" id="ARBA00001947"/>
    </source>
</evidence>
<dbReference type="PROSITE" id="PS51747">
    <property type="entry name" value="CYT_DCMP_DEAMINASES_2"/>
    <property type="match status" value="1"/>
</dbReference>
<comment type="catalytic activity">
    <reaction evidence="10 15">
        <text>2'-deoxycytidine + H2O + H(+) = 2'-deoxyuridine + NH4(+)</text>
        <dbReference type="Rhea" id="RHEA:13433"/>
        <dbReference type="ChEBI" id="CHEBI:15377"/>
        <dbReference type="ChEBI" id="CHEBI:15378"/>
        <dbReference type="ChEBI" id="CHEBI:15698"/>
        <dbReference type="ChEBI" id="CHEBI:16450"/>
        <dbReference type="ChEBI" id="CHEBI:28938"/>
        <dbReference type="EC" id="3.5.4.5"/>
    </reaction>
</comment>
<keyword evidence="7 15" id="KW-0378">Hydrolase</keyword>
<dbReference type="SUPFAM" id="SSF53927">
    <property type="entry name" value="Cytidine deaminase-like"/>
    <property type="match status" value="1"/>
</dbReference>
<comment type="cofactor">
    <cofactor evidence="1 14 15">
        <name>Zn(2+)</name>
        <dbReference type="ChEBI" id="CHEBI:29105"/>
    </cofactor>
</comment>
<feature type="binding site" evidence="13">
    <location>
        <begin position="43"/>
        <end position="49"/>
    </location>
    <ligand>
        <name>substrate</name>
    </ligand>
</feature>
<dbReference type="GO" id="GO:0055086">
    <property type="term" value="P:nucleobase-containing small molecule metabolic process"/>
    <property type="evidence" value="ECO:0007669"/>
    <property type="project" value="UniProtKB-ARBA"/>
</dbReference>
<dbReference type="InterPro" id="IPR016192">
    <property type="entry name" value="APOBEC/CMP_deaminase_Zn-bd"/>
</dbReference>
<dbReference type="GO" id="GO:0008270">
    <property type="term" value="F:zinc ion binding"/>
    <property type="evidence" value="ECO:0007669"/>
    <property type="project" value="UniProtKB-UniRule"/>
</dbReference>
<dbReference type="PANTHER" id="PTHR11644">
    <property type="entry name" value="CYTIDINE DEAMINASE"/>
    <property type="match status" value="1"/>
</dbReference>
<evidence type="ECO:0000256" key="10">
    <source>
        <dbReference type="ARBA" id="ARBA00049252"/>
    </source>
</evidence>
<dbReference type="EMBL" id="CP060711">
    <property type="protein sequence ID" value="QNN45603.1"/>
    <property type="molecule type" value="Genomic_DNA"/>
</dbReference>
<dbReference type="NCBIfam" id="NF004064">
    <property type="entry name" value="PRK05578.1"/>
    <property type="match status" value="1"/>
</dbReference>
<reference evidence="17 18" key="1">
    <citation type="submission" date="2020-08" db="EMBL/GenBank/DDBJ databases">
        <title>Genome sequence of Thermomonas brevis KACC 16975T.</title>
        <authorList>
            <person name="Hyun D.-W."/>
            <person name="Bae J.-W."/>
        </authorList>
    </citation>
    <scope>NUCLEOTIDE SEQUENCE [LARGE SCALE GENOMIC DNA]</scope>
    <source>
        <strain evidence="17 18">KACC 16975</strain>
    </source>
</reference>
<keyword evidence="8 14" id="KW-0862">Zinc</keyword>
<feature type="binding site" evidence="14">
    <location>
        <position position="93"/>
    </location>
    <ligand>
        <name>Zn(2+)</name>
        <dbReference type="ChEBI" id="CHEBI:29105"/>
        <note>catalytic</note>
    </ligand>
</feature>
<evidence type="ECO:0000256" key="14">
    <source>
        <dbReference type="PIRSR" id="PIRSR606262-3"/>
    </source>
</evidence>
<name>A0A7G9QQH8_9GAMM</name>
<evidence type="ECO:0000256" key="5">
    <source>
        <dbReference type="ARBA" id="ARBA00018266"/>
    </source>
</evidence>
<dbReference type="PANTHER" id="PTHR11644:SF2">
    <property type="entry name" value="CYTIDINE DEAMINASE"/>
    <property type="match status" value="1"/>
</dbReference>
<dbReference type="GO" id="GO:0042802">
    <property type="term" value="F:identical protein binding"/>
    <property type="evidence" value="ECO:0007669"/>
    <property type="project" value="UniProtKB-ARBA"/>
</dbReference>
<evidence type="ECO:0000256" key="12">
    <source>
        <dbReference type="PIRSR" id="PIRSR606262-1"/>
    </source>
</evidence>
<evidence type="ECO:0000256" key="4">
    <source>
        <dbReference type="ARBA" id="ARBA00012783"/>
    </source>
</evidence>
<dbReference type="InterPro" id="IPR006262">
    <property type="entry name" value="Cyt_deam_tetra"/>
</dbReference>
<evidence type="ECO:0000256" key="6">
    <source>
        <dbReference type="ARBA" id="ARBA00022723"/>
    </source>
</evidence>
<dbReference type="EC" id="3.5.4.5" evidence="4 15"/>
<feature type="domain" description="CMP/dCMP-type deaminase" evidence="16">
    <location>
        <begin position="2"/>
        <end position="134"/>
    </location>
</feature>
<comment type="similarity">
    <text evidence="3 15">Belongs to the cytidine and deoxycytidylate deaminase family.</text>
</comment>
<dbReference type="Pfam" id="PF00383">
    <property type="entry name" value="dCMP_cyt_deam_1"/>
    <property type="match status" value="1"/>
</dbReference>
<evidence type="ECO:0000256" key="2">
    <source>
        <dbReference type="ARBA" id="ARBA00003949"/>
    </source>
</evidence>